<dbReference type="Proteomes" id="UP000614261">
    <property type="component" value="Unassembled WGS sequence"/>
</dbReference>
<proteinExistence type="predicted"/>
<dbReference type="SUPFAM" id="SSF53383">
    <property type="entry name" value="PLP-dependent transferases"/>
    <property type="match status" value="1"/>
</dbReference>
<evidence type="ECO:0000313" key="5">
    <source>
        <dbReference type="Proteomes" id="UP000614261"/>
    </source>
</evidence>
<dbReference type="PANTHER" id="PTHR43092">
    <property type="entry name" value="L-CYSTEINE DESULFHYDRASE"/>
    <property type="match status" value="1"/>
</dbReference>
<dbReference type="InterPro" id="IPR000192">
    <property type="entry name" value="Aminotrans_V_dom"/>
</dbReference>
<evidence type="ECO:0000256" key="2">
    <source>
        <dbReference type="SAM" id="SignalP"/>
    </source>
</evidence>
<evidence type="ECO:0000256" key="1">
    <source>
        <dbReference type="ARBA" id="ARBA00022898"/>
    </source>
</evidence>
<gene>
    <name evidence="4" type="ORF">GCM10010833_13300</name>
</gene>
<feature type="domain" description="Aminotransferase class V" evidence="3">
    <location>
        <begin position="65"/>
        <end position="407"/>
    </location>
</feature>
<accession>A0ABQ1J4V0</accession>
<keyword evidence="2" id="KW-0732">Signal</keyword>
<evidence type="ECO:0000313" key="4">
    <source>
        <dbReference type="EMBL" id="GGB59826.1"/>
    </source>
</evidence>
<protein>
    <submittedName>
        <fullName evidence="4">Isopenicillin-N epimerase</fullName>
    </submittedName>
</protein>
<sequence>MTGAVAIAAAPLASNIAEAADGFDPAAAADNEAYWAQVAAQYDVTDAVIQLENGNWGMMARPVLEHYQQLVARVNRDTSFYARRGMGRDLMAAQHSLAAELGVDTTEIVFTRNATEALKALIGSYNHIGPGSAVLYADLDYDSMQVSLVNAARLRGARAVKIDLPEPATHDAVLAAYEAAFSAHPDLKLVLLTHISHRTGLMLPVRAIADMARARGIDTILDAAHSLGQVDYRLQDLGADFVGFNLHKWIGAPLGVGAMYIRNGRLGAIDTDIAEDVSGNGGIRSRVHTGTVDMAALLSLPAALDFQAAIGGGAREGRLRALRNRWVSQVRGHPDIAVLTPDDPRMHGAITSFRVRGCLSDADNRGVAQALLDQHGIFTVQRGGVARGSCVRVTPALCNTMADVDALAKALLELAPAMAKA</sequence>
<dbReference type="EMBL" id="BMGD01000002">
    <property type="protein sequence ID" value="GGB59826.1"/>
    <property type="molecule type" value="Genomic_DNA"/>
</dbReference>
<dbReference type="PANTHER" id="PTHR43092:SF6">
    <property type="entry name" value="BLR1280 PROTEIN"/>
    <property type="match status" value="1"/>
</dbReference>
<keyword evidence="5" id="KW-1185">Reference proteome</keyword>
<dbReference type="Pfam" id="PF00266">
    <property type="entry name" value="Aminotran_5"/>
    <property type="match status" value="1"/>
</dbReference>
<organism evidence="4 5">
    <name type="scientific">Blastomonas aquatica</name>
    <dbReference type="NCBI Taxonomy" id="1510276"/>
    <lineage>
        <taxon>Bacteria</taxon>
        <taxon>Pseudomonadati</taxon>
        <taxon>Pseudomonadota</taxon>
        <taxon>Alphaproteobacteria</taxon>
        <taxon>Sphingomonadales</taxon>
        <taxon>Sphingomonadaceae</taxon>
        <taxon>Blastomonas</taxon>
    </lineage>
</organism>
<dbReference type="Gene3D" id="3.90.1150.10">
    <property type="entry name" value="Aspartate Aminotransferase, domain 1"/>
    <property type="match status" value="1"/>
</dbReference>
<dbReference type="Gene3D" id="3.40.640.10">
    <property type="entry name" value="Type I PLP-dependent aspartate aminotransferase-like (Major domain)"/>
    <property type="match status" value="1"/>
</dbReference>
<feature type="chain" id="PRO_5045320766" evidence="2">
    <location>
        <begin position="20"/>
        <end position="421"/>
    </location>
</feature>
<comment type="caution">
    <text evidence="4">The sequence shown here is derived from an EMBL/GenBank/DDBJ whole genome shotgun (WGS) entry which is preliminary data.</text>
</comment>
<dbReference type="InterPro" id="IPR015424">
    <property type="entry name" value="PyrdxlP-dep_Trfase"/>
</dbReference>
<dbReference type="RefSeq" id="WP_376856994.1">
    <property type="nucleotide sequence ID" value="NZ_JBHRVH010000001.1"/>
</dbReference>
<keyword evidence="1" id="KW-0663">Pyridoxal phosphate</keyword>
<dbReference type="InterPro" id="IPR015421">
    <property type="entry name" value="PyrdxlP-dep_Trfase_major"/>
</dbReference>
<reference evidence="5" key="1">
    <citation type="journal article" date="2019" name="Int. J. Syst. Evol. Microbiol.">
        <title>The Global Catalogue of Microorganisms (GCM) 10K type strain sequencing project: providing services to taxonomists for standard genome sequencing and annotation.</title>
        <authorList>
            <consortium name="The Broad Institute Genomics Platform"/>
            <consortium name="The Broad Institute Genome Sequencing Center for Infectious Disease"/>
            <person name="Wu L."/>
            <person name="Ma J."/>
        </authorList>
    </citation>
    <scope>NUCLEOTIDE SEQUENCE [LARGE SCALE GENOMIC DNA]</scope>
    <source>
        <strain evidence="5">CGMCC 1.12851</strain>
    </source>
</reference>
<feature type="signal peptide" evidence="2">
    <location>
        <begin position="1"/>
        <end position="19"/>
    </location>
</feature>
<name>A0ABQ1J4V0_9SPHN</name>
<dbReference type="InterPro" id="IPR015422">
    <property type="entry name" value="PyrdxlP-dep_Trfase_small"/>
</dbReference>
<evidence type="ECO:0000259" key="3">
    <source>
        <dbReference type="Pfam" id="PF00266"/>
    </source>
</evidence>